<evidence type="ECO:0000256" key="2">
    <source>
        <dbReference type="ARBA" id="ARBA00006824"/>
    </source>
</evidence>
<evidence type="ECO:0000313" key="7">
    <source>
        <dbReference type="EMBL" id="KAJ5450588.1"/>
    </source>
</evidence>
<dbReference type="AlphaFoldDB" id="A0AAD6C5I0"/>
<evidence type="ECO:0000256" key="6">
    <source>
        <dbReference type="SAM" id="MobiDB-lite"/>
    </source>
</evidence>
<accession>A0AAD6C5I0</accession>
<proteinExistence type="inferred from homology"/>
<evidence type="ECO:0000256" key="5">
    <source>
        <dbReference type="ARBA" id="ARBA00023136"/>
    </source>
</evidence>
<comment type="subcellular location">
    <subcellularLocation>
        <location evidence="1">Membrane</location>
        <topology evidence="1">Multi-pass membrane protein</topology>
    </subcellularLocation>
</comment>
<evidence type="ECO:0000256" key="4">
    <source>
        <dbReference type="ARBA" id="ARBA00022989"/>
    </source>
</evidence>
<comment type="caution">
    <text evidence="7">The sequence shown here is derived from an EMBL/GenBank/DDBJ whole genome shotgun (WGS) entry which is preliminary data.</text>
</comment>
<dbReference type="InterPro" id="IPR007248">
    <property type="entry name" value="Mpv17_PMP22"/>
</dbReference>
<keyword evidence="5" id="KW-0472">Membrane</keyword>
<dbReference type="Proteomes" id="UP001213681">
    <property type="component" value="Unassembled WGS sequence"/>
</dbReference>
<feature type="compositionally biased region" description="Basic residues" evidence="6">
    <location>
        <begin position="29"/>
        <end position="40"/>
    </location>
</feature>
<dbReference type="RefSeq" id="XP_056766123.1">
    <property type="nucleotide sequence ID" value="XM_056910419.1"/>
</dbReference>
<dbReference type="GO" id="GO:0016020">
    <property type="term" value="C:membrane"/>
    <property type="evidence" value="ECO:0007669"/>
    <property type="project" value="UniProtKB-SubCell"/>
</dbReference>
<feature type="region of interest" description="Disordered" evidence="6">
    <location>
        <begin position="15"/>
        <end position="85"/>
    </location>
</feature>
<evidence type="ECO:0000256" key="3">
    <source>
        <dbReference type="ARBA" id="ARBA00022692"/>
    </source>
</evidence>
<dbReference type="Pfam" id="PF04117">
    <property type="entry name" value="Mpv17_PMP22"/>
    <property type="match status" value="1"/>
</dbReference>
<keyword evidence="3" id="KW-0812">Transmembrane</keyword>
<feature type="region of interest" description="Disordered" evidence="6">
    <location>
        <begin position="162"/>
        <end position="191"/>
    </location>
</feature>
<dbReference type="PANTHER" id="PTHR11266:SF113">
    <property type="entry name" value="MEMBRANE PROTEIN, MPV17_PMP22 FAMILY, PUTATIVE (AFU_ORTHOLOGUE AFUA_1G13840)-RELATED"/>
    <property type="match status" value="1"/>
</dbReference>
<dbReference type="PANTHER" id="PTHR11266">
    <property type="entry name" value="PEROXISOMAL MEMBRANE PROTEIN 2, PXMP2 MPV17"/>
    <property type="match status" value="1"/>
</dbReference>
<dbReference type="GO" id="GO:0005739">
    <property type="term" value="C:mitochondrion"/>
    <property type="evidence" value="ECO:0007669"/>
    <property type="project" value="TreeGrafter"/>
</dbReference>
<reference evidence="7" key="2">
    <citation type="journal article" date="2023" name="IMA Fungus">
        <title>Comparative genomic study of the Penicillium genus elucidates a diverse pangenome and 15 lateral gene transfer events.</title>
        <authorList>
            <person name="Petersen C."/>
            <person name="Sorensen T."/>
            <person name="Nielsen M.R."/>
            <person name="Sondergaard T.E."/>
            <person name="Sorensen J.L."/>
            <person name="Fitzpatrick D.A."/>
            <person name="Frisvad J.C."/>
            <person name="Nielsen K.L."/>
        </authorList>
    </citation>
    <scope>NUCLEOTIDE SEQUENCE</scope>
    <source>
        <strain evidence="7">IBT 16125</strain>
    </source>
</reference>
<feature type="compositionally biased region" description="Low complexity" evidence="6">
    <location>
        <begin position="64"/>
        <end position="74"/>
    </location>
</feature>
<keyword evidence="4" id="KW-1133">Transmembrane helix</keyword>
<evidence type="ECO:0000313" key="8">
    <source>
        <dbReference type="Proteomes" id="UP001213681"/>
    </source>
</evidence>
<comment type="similarity">
    <text evidence="2">Belongs to the peroxisomal membrane protein PXMP2/4 family.</text>
</comment>
<gene>
    <name evidence="7" type="ORF">N7458_007037</name>
</gene>
<reference evidence="7" key="1">
    <citation type="submission" date="2022-12" db="EMBL/GenBank/DDBJ databases">
        <authorList>
            <person name="Petersen C."/>
        </authorList>
    </citation>
    <scope>NUCLEOTIDE SEQUENCE</scope>
    <source>
        <strain evidence="7">IBT 16125</strain>
    </source>
</reference>
<organism evidence="7 8">
    <name type="scientific">Penicillium daleae</name>
    <dbReference type="NCBI Taxonomy" id="63821"/>
    <lineage>
        <taxon>Eukaryota</taxon>
        <taxon>Fungi</taxon>
        <taxon>Dikarya</taxon>
        <taxon>Ascomycota</taxon>
        <taxon>Pezizomycotina</taxon>
        <taxon>Eurotiomycetes</taxon>
        <taxon>Eurotiomycetidae</taxon>
        <taxon>Eurotiales</taxon>
        <taxon>Aspergillaceae</taxon>
        <taxon>Penicillium</taxon>
    </lineage>
</organism>
<sequence>MSLFQRGLGAQVSAFATRPRSINPNIRAPLRRVRQPRRHKSSDAPTTPETPAESKIGGDGVSGNASANANANASPKPAQSDISTAQTVNTAAAAAGAATAPGAANAVVQSRGLREIIKAGPLGRLGRWYSRVQERKPYTTQFYSSIVIYLCGDLSAQLMFPSEAPPPAKTAGKDNKATEDEEEKEVSRGGGYDPWRTVRHLIVGAGSSIPSYNWFMFLHNHFNYPSKVLSILTKVVVQQICFTPVFNTYFFSLHSLLAGATLDETWERLKKALPVSVTNSVKLWPAVTAFSFMYVPAQFRNVFSGVIAVGWQTYLSWLNQKAAREVLAAEFAAEESKIQGVQAMAGNLVPATAAA</sequence>
<protein>
    <submittedName>
        <fullName evidence="7">Uncharacterized protein</fullName>
    </submittedName>
</protein>
<dbReference type="GeneID" id="81600662"/>
<dbReference type="EMBL" id="JAPVEA010000006">
    <property type="protein sequence ID" value="KAJ5450588.1"/>
    <property type="molecule type" value="Genomic_DNA"/>
</dbReference>
<evidence type="ECO:0000256" key="1">
    <source>
        <dbReference type="ARBA" id="ARBA00004141"/>
    </source>
</evidence>
<keyword evidence="8" id="KW-1185">Reference proteome</keyword>
<name>A0AAD6C5I0_9EURO</name>